<dbReference type="GO" id="GO:0052693">
    <property type="term" value="F:epoxyqueuosine reductase activity"/>
    <property type="evidence" value="ECO:0007669"/>
    <property type="project" value="TreeGrafter"/>
</dbReference>
<dbReference type="GO" id="GO:0046872">
    <property type="term" value="F:metal ion binding"/>
    <property type="evidence" value="ECO:0007669"/>
    <property type="project" value="UniProtKB-KW"/>
</dbReference>
<keyword evidence="4" id="KW-0408">Iron</keyword>
<dbReference type="InterPro" id="IPR012832">
    <property type="entry name" value="RDH"/>
</dbReference>
<comment type="subcellular location">
    <subcellularLocation>
        <location evidence="1">Cell envelope</location>
    </subcellularLocation>
</comment>
<evidence type="ECO:0000256" key="3">
    <source>
        <dbReference type="ARBA" id="ARBA00022723"/>
    </source>
</evidence>
<evidence type="ECO:0000256" key="1">
    <source>
        <dbReference type="ARBA" id="ARBA00004196"/>
    </source>
</evidence>
<organism evidence="9">
    <name type="scientific">marine metagenome</name>
    <dbReference type="NCBI Taxonomy" id="408172"/>
    <lineage>
        <taxon>unclassified sequences</taxon>
        <taxon>metagenomes</taxon>
        <taxon>ecological metagenomes</taxon>
    </lineage>
</organism>
<keyword evidence="2" id="KW-0004">4Fe-4S</keyword>
<dbReference type="SUPFAM" id="SSF54862">
    <property type="entry name" value="4Fe-4S ferredoxins"/>
    <property type="match status" value="1"/>
</dbReference>
<feature type="non-terminal residue" evidence="9">
    <location>
        <position position="1"/>
    </location>
</feature>
<dbReference type="Gene3D" id="3.30.70.20">
    <property type="match status" value="1"/>
</dbReference>
<dbReference type="InterPro" id="IPR004453">
    <property type="entry name" value="QueG"/>
</dbReference>
<dbReference type="NCBIfam" id="TIGR02486">
    <property type="entry name" value="RDH"/>
    <property type="match status" value="1"/>
</dbReference>
<dbReference type="PANTHER" id="PTHR30002">
    <property type="entry name" value="EPOXYQUEUOSINE REDUCTASE"/>
    <property type="match status" value="1"/>
</dbReference>
<evidence type="ECO:0000313" key="9">
    <source>
        <dbReference type="EMBL" id="SVC23616.1"/>
    </source>
</evidence>
<keyword evidence="5" id="KW-0411">Iron-sulfur</keyword>
<dbReference type="PROSITE" id="PS00198">
    <property type="entry name" value="4FE4S_FER_1"/>
    <property type="match status" value="1"/>
</dbReference>
<dbReference type="InterPro" id="IPR028894">
    <property type="entry name" value="RDH_dom"/>
</dbReference>
<dbReference type="InterPro" id="IPR017900">
    <property type="entry name" value="4Fe4S_Fe_S_CS"/>
</dbReference>
<proteinExistence type="predicted"/>
<evidence type="ECO:0000259" key="8">
    <source>
        <dbReference type="Pfam" id="PF13486"/>
    </source>
</evidence>
<feature type="domain" description="Reductive dehalogenase" evidence="8">
    <location>
        <begin position="90"/>
        <end position="274"/>
    </location>
</feature>
<accession>A0A382KHP2</accession>
<dbReference type="AlphaFoldDB" id="A0A382KHP2"/>
<dbReference type="EMBL" id="UINC01080564">
    <property type="protein sequence ID" value="SVC23616.1"/>
    <property type="molecule type" value="Genomic_DNA"/>
</dbReference>
<dbReference type="GO" id="GO:0030313">
    <property type="term" value="C:cell envelope"/>
    <property type="evidence" value="ECO:0007669"/>
    <property type="project" value="UniProtKB-SubCell"/>
</dbReference>
<reference evidence="9" key="1">
    <citation type="submission" date="2018-05" db="EMBL/GenBank/DDBJ databases">
        <authorList>
            <person name="Lanie J.A."/>
            <person name="Ng W.-L."/>
            <person name="Kazmierczak K.M."/>
            <person name="Andrzejewski T.M."/>
            <person name="Davidsen T.M."/>
            <person name="Wayne K.J."/>
            <person name="Tettelin H."/>
            <person name="Glass J.I."/>
            <person name="Rusch D."/>
            <person name="Podicherti R."/>
            <person name="Tsui H.-C.T."/>
            <person name="Winkler M.E."/>
        </authorList>
    </citation>
    <scope>NUCLEOTIDE SEQUENCE</scope>
</reference>
<evidence type="ECO:0000256" key="7">
    <source>
        <dbReference type="SAM" id="MobiDB-lite"/>
    </source>
</evidence>
<protein>
    <recommendedName>
        <fullName evidence="8">Reductive dehalogenase domain-containing protein</fullName>
    </recommendedName>
</protein>
<dbReference type="GO" id="GO:0008616">
    <property type="term" value="P:tRNA queuosine(34) biosynthetic process"/>
    <property type="evidence" value="ECO:0007669"/>
    <property type="project" value="InterPro"/>
</dbReference>
<dbReference type="GO" id="GO:0051539">
    <property type="term" value="F:4 iron, 4 sulfur cluster binding"/>
    <property type="evidence" value="ECO:0007669"/>
    <property type="project" value="UniProtKB-KW"/>
</dbReference>
<gene>
    <name evidence="9" type="ORF">METZ01_LOCUS276470</name>
</gene>
<dbReference type="Pfam" id="PF13486">
    <property type="entry name" value="Dehalogenase"/>
    <property type="match status" value="1"/>
</dbReference>
<feature type="region of interest" description="Disordered" evidence="7">
    <location>
        <begin position="80"/>
        <end position="100"/>
    </location>
</feature>
<dbReference type="PANTHER" id="PTHR30002:SF4">
    <property type="entry name" value="EPOXYQUEUOSINE REDUCTASE"/>
    <property type="match status" value="1"/>
</dbReference>
<keyword evidence="6" id="KW-0472">Membrane</keyword>
<evidence type="ECO:0000256" key="2">
    <source>
        <dbReference type="ARBA" id="ARBA00022485"/>
    </source>
</evidence>
<evidence type="ECO:0000256" key="6">
    <source>
        <dbReference type="ARBA" id="ARBA00023136"/>
    </source>
</evidence>
<evidence type="ECO:0000256" key="5">
    <source>
        <dbReference type="ARBA" id="ARBA00023014"/>
    </source>
</evidence>
<evidence type="ECO:0000256" key="4">
    <source>
        <dbReference type="ARBA" id="ARBA00023004"/>
    </source>
</evidence>
<keyword evidence="3" id="KW-0479">Metal-binding</keyword>
<name>A0A382KHP2_9ZZZZ</name>
<sequence>AAEMYQVQESYVRFNQRDHMGSQMVWDAQAKAERDKLKVKQRQLTDKGRAGFEATAWSLDSAADSLLSLMDFSKNQADAPATAWQSKVEPSPTGRPDTSPKEASQIVRKAAHLFGADQVGFAELDRRWVYSHYFDSETKKDYPIKFSDEPGYEQYNHPIRLEDGTRVIPKEMTNVVVLLHEWGKDVDGTDHAPTLLTEGLSTLAYARMAPTLWMLAEFIRGLGYNAIPAANDTALSIPLAVDAGLGQVGRHGLLINPKVGARCRISKIFTDLPLEALGAIDSGITEFCNACLKCVPKCGTQAITTGNRGFEALDESNASGVFTWKVDAKKCMTFQNRVGSTCSTCVRRCAWTKPPLRRYAVPRFFIRNFKWRWLNKSWVWLDDRLGHGKFDKQANDFWVVRGN</sequence>